<gene>
    <name evidence="1" type="ORF">phiK7A1_043c</name>
</gene>
<proteinExistence type="predicted"/>
<sequence length="184" mass="19715">MSVVEILAIIDKSGSMGGLREEVVGSLNGFIEAQQQLPGHANLTVVMYDDRYEVPLDSAPLKDVKPFTLEDYVPRGMTATYDAVGKALSQLEERNPEKAIIMINTDGGENASREYTQSGVAAKVKAAEDRGWEVVFLAQNIDAHAASTALGMTRGFAKGMSDGAEGIHEGFATMHLCASSYRSA</sequence>
<evidence type="ECO:0000313" key="2">
    <source>
        <dbReference type="Proteomes" id="UP000516415"/>
    </source>
</evidence>
<keyword evidence="2" id="KW-1185">Reference proteome</keyword>
<dbReference type="SUPFAM" id="SSF53300">
    <property type="entry name" value="vWA-like"/>
    <property type="match status" value="1"/>
</dbReference>
<reference evidence="1 2" key="1">
    <citation type="submission" date="2020-07" db="EMBL/GenBank/DDBJ databases">
        <authorList>
            <person name="Martino G."/>
            <person name="Holtappels D."/>
            <person name="Wagemans J."/>
            <person name="Lavigne R."/>
            <person name="Turina M."/>
            <person name="Ciuffo M."/>
        </authorList>
    </citation>
    <scope>NUCLEOTIDE SEQUENCE [LARGE SCALE GENOMIC DNA]</scope>
</reference>
<dbReference type="Proteomes" id="UP000516415">
    <property type="component" value="Segment"/>
</dbReference>
<dbReference type="CDD" id="cd00198">
    <property type="entry name" value="vWFA"/>
    <property type="match status" value="1"/>
</dbReference>
<evidence type="ECO:0000313" key="1">
    <source>
        <dbReference type="EMBL" id="QNR53833.1"/>
    </source>
</evidence>
<organism evidence="1 2">
    <name type="scientific">Pseudomonas phage phiK7A1</name>
    <dbReference type="NCBI Taxonomy" id="2759194"/>
    <lineage>
        <taxon>Viruses</taxon>
        <taxon>Duplodnaviria</taxon>
        <taxon>Heunggongvirae</taxon>
        <taxon>Uroviricota</taxon>
        <taxon>Caudoviricetes</taxon>
        <taxon>Vandenendeviridae</taxon>
        <taxon>Gorskivirinae</taxon>
        <taxon>Torinovirus</taxon>
        <taxon>Torinovirus K7A1</taxon>
    </lineage>
</organism>
<dbReference type="EMBL" id="MT740307">
    <property type="protein sequence ID" value="QNR53833.1"/>
    <property type="molecule type" value="Genomic_DNA"/>
</dbReference>
<protein>
    <submittedName>
        <fullName evidence="1">von Willebrand factor type A domain containing protein</fullName>
    </submittedName>
</protein>
<accession>A0A7H0XFP3</accession>
<dbReference type="Gene3D" id="3.40.50.410">
    <property type="entry name" value="von Willebrand factor, type A domain"/>
    <property type="match status" value="1"/>
</dbReference>
<name>A0A7H0XFP3_9CAUD</name>
<dbReference type="InterPro" id="IPR036465">
    <property type="entry name" value="vWFA_dom_sf"/>
</dbReference>